<keyword evidence="3" id="KW-1185">Reference proteome</keyword>
<evidence type="ECO:0000313" key="2">
    <source>
        <dbReference type="EMBL" id="KAF2403459.1"/>
    </source>
</evidence>
<name>A0A6G1I5W7_9PEZI</name>
<evidence type="ECO:0000313" key="3">
    <source>
        <dbReference type="Proteomes" id="UP000799640"/>
    </source>
</evidence>
<organism evidence="2 3">
    <name type="scientific">Trichodelitschia bisporula</name>
    <dbReference type="NCBI Taxonomy" id="703511"/>
    <lineage>
        <taxon>Eukaryota</taxon>
        <taxon>Fungi</taxon>
        <taxon>Dikarya</taxon>
        <taxon>Ascomycota</taxon>
        <taxon>Pezizomycotina</taxon>
        <taxon>Dothideomycetes</taxon>
        <taxon>Dothideomycetes incertae sedis</taxon>
        <taxon>Phaeotrichales</taxon>
        <taxon>Phaeotrichaceae</taxon>
        <taxon>Trichodelitschia</taxon>
    </lineage>
</organism>
<dbReference type="AlphaFoldDB" id="A0A6G1I5W7"/>
<protein>
    <submittedName>
        <fullName evidence="2">Uncharacterized protein</fullName>
    </submittedName>
</protein>
<reference evidence="2" key="1">
    <citation type="journal article" date="2020" name="Stud. Mycol.">
        <title>101 Dothideomycetes genomes: a test case for predicting lifestyles and emergence of pathogens.</title>
        <authorList>
            <person name="Haridas S."/>
            <person name="Albert R."/>
            <person name="Binder M."/>
            <person name="Bloem J."/>
            <person name="Labutti K."/>
            <person name="Salamov A."/>
            <person name="Andreopoulos B."/>
            <person name="Baker S."/>
            <person name="Barry K."/>
            <person name="Bills G."/>
            <person name="Bluhm B."/>
            <person name="Cannon C."/>
            <person name="Castanera R."/>
            <person name="Culley D."/>
            <person name="Daum C."/>
            <person name="Ezra D."/>
            <person name="Gonzalez J."/>
            <person name="Henrissat B."/>
            <person name="Kuo A."/>
            <person name="Liang C."/>
            <person name="Lipzen A."/>
            <person name="Lutzoni F."/>
            <person name="Magnuson J."/>
            <person name="Mondo S."/>
            <person name="Nolan M."/>
            <person name="Ohm R."/>
            <person name="Pangilinan J."/>
            <person name="Park H.-J."/>
            <person name="Ramirez L."/>
            <person name="Alfaro M."/>
            <person name="Sun H."/>
            <person name="Tritt A."/>
            <person name="Yoshinaga Y."/>
            <person name="Zwiers L.-H."/>
            <person name="Turgeon B."/>
            <person name="Goodwin S."/>
            <person name="Spatafora J."/>
            <person name="Crous P."/>
            <person name="Grigoriev I."/>
        </authorList>
    </citation>
    <scope>NUCLEOTIDE SEQUENCE</scope>
    <source>
        <strain evidence="2">CBS 262.69</strain>
    </source>
</reference>
<accession>A0A6G1I5W7</accession>
<proteinExistence type="predicted"/>
<evidence type="ECO:0000256" key="1">
    <source>
        <dbReference type="SAM" id="MobiDB-lite"/>
    </source>
</evidence>
<feature type="region of interest" description="Disordered" evidence="1">
    <location>
        <begin position="1"/>
        <end position="35"/>
    </location>
</feature>
<gene>
    <name evidence="2" type="ORF">EJ06DRAFT_278930</name>
</gene>
<dbReference type="Proteomes" id="UP000799640">
    <property type="component" value="Unassembled WGS sequence"/>
</dbReference>
<sequence length="153" mass="16914">MLGVTPSRPVNPPDNWVSGSPKLASPPPPWAGLSEIQVEPPATLPIQPSRRERAGKKDGLTDLFAEYGTRNRKCVLPIVQQDARDDQQVYWESTKGGSFCGRFGFKAEGLWFLGEWSMVATTVAKVKSGSPEFHMPNTGREAEKAHVTYDMVR</sequence>
<dbReference type="EMBL" id="ML996689">
    <property type="protein sequence ID" value="KAF2403459.1"/>
    <property type="molecule type" value="Genomic_DNA"/>
</dbReference>